<evidence type="ECO:0000313" key="2">
    <source>
        <dbReference type="EMBL" id="VDN22174.1"/>
    </source>
</evidence>
<dbReference type="GO" id="GO:0016020">
    <property type="term" value="C:membrane"/>
    <property type="evidence" value="ECO:0007669"/>
    <property type="project" value="TreeGrafter"/>
</dbReference>
<feature type="transmembrane region" description="Helical" evidence="1">
    <location>
        <begin position="27"/>
        <end position="47"/>
    </location>
</feature>
<evidence type="ECO:0000256" key="1">
    <source>
        <dbReference type="SAM" id="Phobius"/>
    </source>
</evidence>
<keyword evidence="3" id="KW-1185">Reference proteome</keyword>
<sequence length="128" mass="14433">MDVSDGHIWVSVFTRPAHSRFTRVERVACCLLILFLTMVSSCMFYRNEGPVVTDAQFTIGPFAITPSVAFTGLLSSLITFVPVAIIITMFRKSRLRVSHAALLRDAVEDHLDEDLDVYEKEEKRTTPP</sequence>
<dbReference type="PANTHER" id="PTHR10877:SF183">
    <property type="entry name" value="AT14535P-RELATED"/>
    <property type="match status" value="1"/>
</dbReference>
<dbReference type="Proteomes" id="UP000281553">
    <property type="component" value="Unassembled WGS sequence"/>
</dbReference>
<keyword evidence="1" id="KW-0472">Membrane</keyword>
<feature type="transmembrane region" description="Helical" evidence="1">
    <location>
        <begin position="67"/>
        <end position="90"/>
    </location>
</feature>
<dbReference type="OrthoDB" id="10039908at2759"/>
<feature type="non-terminal residue" evidence="2">
    <location>
        <position position="128"/>
    </location>
</feature>
<evidence type="ECO:0000313" key="3">
    <source>
        <dbReference type="Proteomes" id="UP000281553"/>
    </source>
</evidence>
<dbReference type="InterPro" id="IPR051223">
    <property type="entry name" value="Polycystin"/>
</dbReference>
<keyword evidence="1" id="KW-0812">Transmembrane</keyword>
<dbReference type="EMBL" id="UYRU01072373">
    <property type="protein sequence ID" value="VDN22174.1"/>
    <property type="molecule type" value="Genomic_DNA"/>
</dbReference>
<gene>
    <name evidence="2" type="ORF">DILT_LOCUS13997</name>
</gene>
<dbReference type="GO" id="GO:0005262">
    <property type="term" value="F:calcium channel activity"/>
    <property type="evidence" value="ECO:0007669"/>
    <property type="project" value="TreeGrafter"/>
</dbReference>
<proteinExistence type="predicted"/>
<protein>
    <submittedName>
        <fullName evidence="2">Uncharacterized protein</fullName>
    </submittedName>
</protein>
<accession>A0A3P7LYX6</accession>
<dbReference type="GO" id="GO:0050982">
    <property type="term" value="P:detection of mechanical stimulus"/>
    <property type="evidence" value="ECO:0007669"/>
    <property type="project" value="TreeGrafter"/>
</dbReference>
<name>A0A3P7LYX6_DIBLA</name>
<keyword evidence="1" id="KW-1133">Transmembrane helix</keyword>
<dbReference type="PANTHER" id="PTHR10877">
    <property type="entry name" value="POLYCYSTIN FAMILY MEMBER"/>
    <property type="match status" value="1"/>
</dbReference>
<reference evidence="2 3" key="1">
    <citation type="submission" date="2018-11" db="EMBL/GenBank/DDBJ databases">
        <authorList>
            <consortium name="Pathogen Informatics"/>
        </authorList>
    </citation>
    <scope>NUCLEOTIDE SEQUENCE [LARGE SCALE GENOMIC DNA]</scope>
</reference>
<organism evidence="2 3">
    <name type="scientific">Dibothriocephalus latus</name>
    <name type="common">Fish tapeworm</name>
    <name type="synonym">Diphyllobothrium latum</name>
    <dbReference type="NCBI Taxonomy" id="60516"/>
    <lineage>
        <taxon>Eukaryota</taxon>
        <taxon>Metazoa</taxon>
        <taxon>Spiralia</taxon>
        <taxon>Lophotrochozoa</taxon>
        <taxon>Platyhelminthes</taxon>
        <taxon>Cestoda</taxon>
        <taxon>Eucestoda</taxon>
        <taxon>Diphyllobothriidea</taxon>
        <taxon>Diphyllobothriidae</taxon>
        <taxon>Dibothriocephalus</taxon>
    </lineage>
</organism>
<dbReference type="AlphaFoldDB" id="A0A3P7LYX6"/>